<dbReference type="Pfam" id="PF12867">
    <property type="entry name" value="DinB_2"/>
    <property type="match status" value="1"/>
</dbReference>
<dbReference type="EMBL" id="RJTM01000108">
    <property type="protein sequence ID" value="RNL82924.1"/>
    <property type="molecule type" value="Genomic_DNA"/>
</dbReference>
<sequence length="182" mass="20561">MKSQLLMQFDLHHRIFNNVLEDLSDKETNIRVNGNTNMNHIKYIAGHLMSTQYGFAYLAGLRPEEKWNELFSPASGSRAMDNIAYPDIGEIAGEWNHMYEGIREGLVQLPADTLHSRPPSPMDGIIGNTTLGTVFDNTIAGLWAFFNHHQAYHIGQIGVLRRGLGKKAMRYDGPEVYSNENK</sequence>
<dbReference type="InterPro" id="IPR034660">
    <property type="entry name" value="DinB/YfiT-like"/>
</dbReference>
<organism evidence="2 3">
    <name type="scientific">Sinomicrobium pectinilyticum</name>
    <dbReference type="NCBI Taxonomy" id="1084421"/>
    <lineage>
        <taxon>Bacteria</taxon>
        <taxon>Pseudomonadati</taxon>
        <taxon>Bacteroidota</taxon>
        <taxon>Flavobacteriia</taxon>
        <taxon>Flavobacteriales</taxon>
        <taxon>Flavobacteriaceae</taxon>
        <taxon>Sinomicrobium</taxon>
    </lineage>
</organism>
<dbReference type="InterPro" id="IPR024775">
    <property type="entry name" value="DinB-like"/>
</dbReference>
<protein>
    <submittedName>
        <fullName evidence="2">DinB family protein</fullName>
    </submittedName>
</protein>
<gene>
    <name evidence="2" type="ORF">ED312_16065</name>
</gene>
<name>A0A3N0E500_SINP1</name>
<accession>A0A3N0E500</accession>
<dbReference type="RefSeq" id="WP_123217040.1">
    <property type="nucleotide sequence ID" value="NZ_RJTM01000108.1"/>
</dbReference>
<keyword evidence="3" id="KW-1185">Reference proteome</keyword>
<dbReference type="AlphaFoldDB" id="A0A3N0E500"/>
<evidence type="ECO:0000259" key="1">
    <source>
        <dbReference type="Pfam" id="PF12867"/>
    </source>
</evidence>
<dbReference type="Gene3D" id="1.20.120.450">
    <property type="entry name" value="dinb family like domain"/>
    <property type="match status" value="1"/>
</dbReference>
<evidence type="ECO:0000313" key="3">
    <source>
        <dbReference type="Proteomes" id="UP000267469"/>
    </source>
</evidence>
<dbReference type="Proteomes" id="UP000267469">
    <property type="component" value="Unassembled WGS sequence"/>
</dbReference>
<reference evidence="2 3" key="1">
    <citation type="submission" date="2018-10" db="EMBL/GenBank/DDBJ databases">
        <title>Sinomicrobium pectinilyticum sp. nov., a pectinase-producing bacterium isolated from alkaline and saline soil, and emended description of the genus Sinomicrobium.</title>
        <authorList>
            <person name="Cheng B."/>
            <person name="Li C."/>
            <person name="Lai Q."/>
            <person name="Du M."/>
            <person name="Shao Z."/>
            <person name="Xu P."/>
            <person name="Yang C."/>
        </authorList>
    </citation>
    <scope>NUCLEOTIDE SEQUENCE [LARGE SCALE GENOMIC DNA]</scope>
    <source>
        <strain evidence="2 3">5DNS001</strain>
    </source>
</reference>
<evidence type="ECO:0000313" key="2">
    <source>
        <dbReference type="EMBL" id="RNL82924.1"/>
    </source>
</evidence>
<feature type="domain" description="DinB-like" evidence="1">
    <location>
        <begin position="8"/>
        <end position="157"/>
    </location>
</feature>
<comment type="caution">
    <text evidence="2">The sequence shown here is derived from an EMBL/GenBank/DDBJ whole genome shotgun (WGS) entry which is preliminary data.</text>
</comment>
<dbReference type="OrthoDB" id="1266848at2"/>
<dbReference type="SUPFAM" id="SSF109854">
    <property type="entry name" value="DinB/YfiT-like putative metalloenzymes"/>
    <property type="match status" value="1"/>
</dbReference>
<proteinExistence type="predicted"/>